<proteinExistence type="predicted"/>
<accession>A0ACC0QHX9</accession>
<reference evidence="1" key="1">
    <citation type="submission" date="2022-06" db="EMBL/GenBank/DDBJ databases">
        <title>Fusarium solani species complex genomes reveal bases of compartmentalisation and animal pathogenesis.</title>
        <authorList>
            <person name="Tsai I.J."/>
        </authorList>
    </citation>
    <scope>NUCLEOTIDE SEQUENCE</scope>
    <source>
        <strain evidence="1">Fu6.1</strain>
    </source>
</reference>
<gene>
    <name evidence="1" type="ORF">NCS57_01260400</name>
</gene>
<sequence length="207" mass="23890">MGKDKSHSSTSRGKKRSRPKVEDEPEPEPERPPPALRPDSKIDNERKFVITRTDAMRRAGGLEKKIGNKTYDQMALTTGMKRWLSKPVIMVLSEGMKKKVFEWCQKFDQSWLGVLFEAKGNSLVSYEYTATEEEPVLPESMFEALRALVMGLPPDRETYQRLWGLARMVTTHSQRTFLMDELQATRPEFEYFTEGSHQVTGLVLPRY</sequence>
<keyword evidence="2" id="KW-1185">Reference proteome</keyword>
<name>A0ACC0QHX9_9HYPO</name>
<organism evidence="1 2">
    <name type="scientific">Fusarium keratoplasticum</name>
    <dbReference type="NCBI Taxonomy" id="1328300"/>
    <lineage>
        <taxon>Eukaryota</taxon>
        <taxon>Fungi</taxon>
        <taxon>Dikarya</taxon>
        <taxon>Ascomycota</taxon>
        <taxon>Pezizomycotina</taxon>
        <taxon>Sordariomycetes</taxon>
        <taxon>Hypocreomycetidae</taxon>
        <taxon>Hypocreales</taxon>
        <taxon>Nectriaceae</taxon>
        <taxon>Fusarium</taxon>
        <taxon>Fusarium solani species complex</taxon>
    </lineage>
</organism>
<dbReference type="EMBL" id="CM046512">
    <property type="protein sequence ID" value="KAI8655127.1"/>
    <property type="molecule type" value="Genomic_DNA"/>
</dbReference>
<dbReference type="Proteomes" id="UP001065298">
    <property type="component" value="Chromosome 10"/>
</dbReference>
<evidence type="ECO:0000313" key="2">
    <source>
        <dbReference type="Proteomes" id="UP001065298"/>
    </source>
</evidence>
<comment type="caution">
    <text evidence="1">The sequence shown here is derived from an EMBL/GenBank/DDBJ whole genome shotgun (WGS) entry which is preliminary data.</text>
</comment>
<protein>
    <submittedName>
        <fullName evidence="1">Uncharacterized protein</fullName>
    </submittedName>
</protein>
<evidence type="ECO:0000313" key="1">
    <source>
        <dbReference type="EMBL" id="KAI8655127.1"/>
    </source>
</evidence>